<sequence>MLTLPLLVAPRFITAGVQIAKKVRASIGKRQNYSSLQLVIEDADGILPKYFGLGGMTCAAAAGLALLPDDNADVAPARNLFRAALERLPSVKSAEGSILTDGFLDLCRLTLPLIGQ</sequence>
<name>A0A0D2KAI9_9CHLO</name>
<dbReference type="KEGG" id="mng:MNEG_14925"/>
<keyword evidence="2" id="KW-1185">Reference proteome</keyword>
<dbReference type="Proteomes" id="UP000054498">
    <property type="component" value="Unassembled WGS sequence"/>
</dbReference>
<dbReference type="GeneID" id="25732535"/>
<organism evidence="1 2">
    <name type="scientific">Monoraphidium neglectum</name>
    <dbReference type="NCBI Taxonomy" id="145388"/>
    <lineage>
        <taxon>Eukaryota</taxon>
        <taxon>Viridiplantae</taxon>
        <taxon>Chlorophyta</taxon>
        <taxon>core chlorophytes</taxon>
        <taxon>Chlorophyceae</taxon>
        <taxon>CS clade</taxon>
        <taxon>Sphaeropleales</taxon>
        <taxon>Selenastraceae</taxon>
        <taxon>Monoraphidium</taxon>
    </lineage>
</organism>
<dbReference type="AlphaFoldDB" id="A0A0D2KAI9"/>
<reference evidence="1 2" key="1">
    <citation type="journal article" date="2013" name="BMC Genomics">
        <title>Reconstruction of the lipid metabolism for the microalga Monoraphidium neglectum from its genome sequence reveals characteristics suitable for biofuel production.</title>
        <authorList>
            <person name="Bogen C."/>
            <person name="Al-Dilaimi A."/>
            <person name="Albersmeier A."/>
            <person name="Wichmann J."/>
            <person name="Grundmann M."/>
            <person name="Rupp O."/>
            <person name="Lauersen K.J."/>
            <person name="Blifernez-Klassen O."/>
            <person name="Kalinowski J."/>
            <person name="Goesmann A."/>
            <person name="Mussgnug J.H."/>
            <person name="Kruse O."/>
        </authorList>
    </citation>
    <scope>NUCLEOTIDE SEQUENCE [LARGE SCALE GENOMIC DNA]</scope>
    <source>
        <strain evidence="1 2">SAG 48.87</strain>
    </source>
</reference>
<accession>A0A0D2KAI9</accession>
<dbReference type="EMBL" id="KK105097">
    <property type="protein sequence ID" value="KIY93038.1"/>
    <property type="molecule type" value="Genomic_DNA"/>
</dbReference>
<gene>
    <name evidence="1" type="ORF">MNEG_14925</name>
</gene>
<proteinExistence type="predicted"/>
<dbReference type="RefSeq" id="XP_013892058.1">
    <property type="nucleotide sequence ID" value="XM_014036604.1"/>
</dbReference>
<evidence type="ECO:0000313" key="1">
    <source>
        <dbReference type="EMBL" id="KIY93038.1"/>
    </source>
</evidence>
<evidence type="ECO:0000313" key="2">
    <source>
        <dbReference type="Proteomes" id="UP000054498"/>
    </source>
</evidence>
<protein>
    <submittedName>
        <fullName evidence="1">Uncharacterized protein</fullName>
    </submittedName>
</protein>